<dbReference type="RefSeq" id="WP_161862823.1">
    <property type="nucleotide sequence ID" value="NZ_CP046620.1"/>
</dbReference>
<proteinExistence type="predicted"/>
<keyword evidence="3" id="KW-1185">Reference proteome</keyword>
<evidence type="ECO:0008006" key="4">
    <source>
        <dbReference type="Google" id="ProtNLM"/>
    </source>
</evidence>
<reference evidence="2 3" key="1">
    <citation type="submission" date="2019-12" db="EMBL/GenBank/DDBJ databases">
        <title>Complete genome sequence of Algicella marina strain 9Alg 56(T) isolated from the red alga Tichocarpus crinitus.</title>
        <authorList>
            <person name="Kim S.-G."/>
            <person name="Nedashkovskaya O.I."/>
        </authorList>
    </citation>
    <scope>NUCLEOTIDE SEQUENCE [LARGE SCALE GENOMIC DNA]</scope>
    <source>
        <strain evidence="2 3">9Alg 56</strain>
    </source>
</reference>
<evidence type="ECO:0000256" key="1">
    <source>
        <dbReference type="SAM" id="MobiDB-lite"/>
    </source>
</evidence>
<dbReference type="AlphaFoldDB" id="A0A6P1T3G2"/>
<name>A0A6P1T3G2_9RHOB</name>
<accession>A0A6P1T3G2</accession>
<dbReference type="InterPro" id="IPR027417">
    <property type="entry name" value="P-loop_NTPase"/>
</dbReference>
<protein>
    <recommendedName>
        <fullName evidence="4">Sulfotransferase family protein</fullName>
    </recommendedName>
</protein>
<dbReference type="EMBL" id="CP046620">
    <property type="protein sequence ID" value="QHQ36275.1"/>
    <property type="molecule type" value="Genomic_DNA"/>
</dbReference>
<organism evidence="2 3">
    <name type="scientific">Algicella marina</name>
    <dbReference type="NCBI Taxonomy" id="2683284"/>
    <lineage>
        <taxon>Bacteria</taxon>
        <taxon>Pseudomonadati</taxon>
        <taxon>Pseudomonadota</taxon>
        <taxon>Alphaproteobacteria</taxon>
        <taxon>Rhodobacterales</taxon>
        <taxon>Paracoccaceae</taxon>
        <taxon>Algicella</taxon>
    </lineage>
</organism>
<evidence type="ECO:0000313" key="2">
    <source>
        <dbReference type="EMBL" id="QHQ36275.1"/>
    </source>
</evidence>
<evidence type="ECO:0000313" key="3">
    <source>
        <dbReference type="Proteomes" id="UP000464495"/>
    </source>
</evidence>
<sequence length="269" mass="31649">MQQPFRESSKVRIAVRTRRRLRPEMVLVSHTHRFIFFKSKKTASTSVEAYFEPFCLPDDKLPDGVAEQYRDEFIGPTGIIGCRLGREERAAATWEAHMRASRILRLLGPARFLSYFRFTTVRNPFTKYLATFRYHMRNRPDVLNAPFAQHREAFIEWMRSGNGHPRDHNTYSIGPFRVANAYIRAEHLADDTRAVCERLSLPYDPTRMPHYKKMARPERHYSDYFDETSKKLVARRHRWEIETFGYSFKQDPVPPTGPALHHLRSGETS</sequence>
<dbReference type="KEGG" id="amaq:GO499_14385"/>
<gene>
    <name evidence="2" type="ORF">GO499_14385</name>
</gene>
<feature type="region of interest" description="Disordered" evidence="1">
    <location>
        <begin position="250"/>
        <end position="269"/>
    </location>
</feature>
<dbReference type="Proteomes" id="UP000464495">
    <property type="component" value="Chromosome"/>
</dbReference>
<dbReference type="SUPFAM" id="SSF52540">
    <property type="entry name" value="P-loop containing nucleoside triphosphate hydrolases"/>
    <property type="match status" value="1"/>
</dbReference>